<keyword evidence="2" id="KW-0378">Hydrolase</keyword>
<feature type="domain" description="Endonuclease/exonuclease/phosphatase" evidence="1">
    <location>
        <begin position="13"/>
        <end position="297"/>
    </location>
</feature>
<evidence type="ECO:0000313" key="3">
    <source>
        <dbReference type="Proteomes" id="UP000245911"/>
    </source>
</evidence>
<sequence length="312" mass="33567">MGREGPGLLLRDIRRAAPDVSAIITAIASHAPDALMLLDFDYDLNGLALLAFAAQLAEAGHPMPYHIAPQPNSGVATGLDLDGDGRSGTADDAQGWAAFAGSGGMALLSRWPIEHAALRDRTGFLWRDLPDARLPRFNGAPFPAPEVFDIQRLASVAAFEVLLLIHDRRLTIMGYHAGPPAFGGAHQRNRNRNADETRFWRLRLDGLLGPPPTAPFVLLADANLDVENGAGIHSEIAALLAHPSVQDPHPTGEHPARGVTSDTTGYWPEGPGALRVDYVLPSAELRVLDAGLYWPHPQANHALIWVDIAWPP</sequence>
<dbReference type="OrthoDB" id="292013at2"/>
<dbReference type="Proteomes" id="UP000245911">
    <property type="component" value="Unassembled WGS sequence"/>
</dbReference>
<keyword evidence="2" id="KW-0540">Nuclease</keyword>
<dbReference type="GO" id="GO:0004519">
    <property type="term" value="F:endonuclease activity"/>
    <property type="evidence" value="ECO:0007669"/>
    <property type="project" value="UniProtKB-KW"/>
</dbReference>
<evidence type="ECO:0000313" key="2">
    <source>
        <dbReference type="EMBL" id="PVH29310.1"/>
    </source>
</evidence>
<reference evidence="2 3" key="1">
    <citation type="submission" date="2018-04" db="EMBL/GenBank/DDBJ databases">
        <title>Pararhodobacter oceanense sp. nov., isolated from marine intertidal sediment.</title>
        <authorList>
            <person name="Wang X.-L."/>
            <person name="Du Z.-J."/>
        </authorList>
    </citation>
    <scope>NUCLEOTIDE SEQUENCE [LARGE SCALE GENOMIC DNA]</scope>
    <source>
        <strain evidence="2 3">AM505</strain>
    </source>
</reference>
<keyword evidence="2" id="KW-0255">Endonuclease</keyword>
<dbReference type="Pfam" id="PF03372">
    <property type="entry name" value="Exo_endo_phos"/>
    <property type="match status" value="1"/>
</dbReference>
<dbReference type="SUPFAM" id="SSF56219">
    <property type="entry name" value="DNase I-like"/>
    <property type="match status" value="1"/>
</dbReference>
<protein>
    <submittedName>
        <fullName evidence="2">Endonuclease</fullName>
    </submittedName>
</protein>
<accession>A0A2T8HV44</accession>
<dbReference type="Gene3D" id="3.60.10.10">
    <property type="entry name" value="Endonuclease/exonuclease/phosphatase"/>
    <property type="match status" value="1"/>
</dbReference>
<evidence type="ECO:0000259" key="1">
    <source>
        <dbReference type="Pfam" id="PF03372"/>
    </source>
</evidence>
<keyword evidence="3" id="KW-1185">Reference proteome</keyword>
<dbReference type="RefSeq" id="WP_116558308.1">
    <property type="nucleotide sequence ID" value="NZ_QDKM01000003.1"/>
</dbReference>
<dbReference type="InterPro" id="IPR036691">
    <property type="entry name" value="Endo/exonu/phosph_ase_sf"/>
</dbReference>
<organism evidence="2 3">
    <name type="scientific">Pararhodobacter oceanensis</name>
    <dbReference type="NCBI Taxonomy" id="2172121"/>
    <lineage>
        <taxon>Bacteria</taxon>
        <taxon>Pseudomonadati</taxon>
        <taxon>Pseudomonadota</taxon>
        <taxon>Alphaproteobacteria</taxon>
        <taxon>Rhodobacterales</taxon>
        <taxon>Paracoccaceae</taxon>
        <taxon>Pararhodobacter</taxon>
    </lineage>
</organism>
<comment type="caution">
    <text evidence="2">The sequence shown here is derived from an EMBL/GenBank/DDBJ whole genome shotgun (WGS) entry which is preliminary data.</text>
</comment>
<proteinExistence type="predicted"/>
<name>A0A2T8HV44_9RHOB</name>
<gene>
    <name evidence="2" type="ORF">DDE20_09900</name>
</gene>
<dbReference type="InterPro" id="IPR005135">
    <property type="entry name" value="Endo/exonuclease/phosphatase"/>
</dbReference>
<dbReference type="EMBL" id="QDKM01000003">
    <property type="protein sequence ID" value="PVH29310.1"/>
    <property type="molecule type" value="Genomic_DNA"/>
</dbReference>
<dbReference type="AlphaFoldDB" id="A0A2T8HV44"/>